<reference evidence="2 3" key="1">
    <citation type="submission" date="2011-05" db="EMBL/GenBank/DDBJ databases">
        <title>Whole genome sequence of Microlunatus phosphovorus NM-1.</title>
        <authorList>
            <person name="Hosoyama A."/>
            <person name="Sasaki K."/>
            <person name="Harada T."/>
            <person name="Igarashi R."/>
            <person name="Kawakoshi A."/>
            <person name="Sasagawa M."/>
            <person name="Fukada J."/>
            <person name="Nakamura S."/>
            <person name="Katano Y."/>
            <person name="Hanada S."/>
            <person name="Kamagata Y."/>
            <person name="Nakamura N."/>
            <person name="Yamazaki S."/>
            <person name="Fujita N."/>
        </authorList>
    </citation>
    <scope>NUCLEOTIDE SEQUENCE [LARGE SCALE GENOMIC DNA]</scope>
    <source>
        <strain evidence="3">ATCC 700054 / DSM 10555 / JCM 9379 / NBRC 101784 / NCIMB 13414 / VKM Ac-1990 / NM-1</strain>
    </source>
</reference>
<name>F5XP48_MICPN</name>
<dbReference type="KEGG" id="mph:MLP_36740"/>
<sequence>MKISLCTTCMGRAHHLKQTLPRNLADSVDWARPDAVEFVVLDYSSPDDLAEWITSDPTLQPYLDAGILKFARSEGHTRFRHSHAKNMAHALATGDFVCNVDADNFVGFGFVEYLRAIFTHRPNAIVATNRLDNRLNLGVHKGSMGRIALSKANFDLLGGYDESARFKGWSGEDTDLLIRSLRMFLRPTFIRERKFLRVVQHTDLDRVSLTECEDLAADIAKIESLDGTAMRPILKYVVGRAVAPRIANRGTPIGAGRVERLGDGWPGERSA</sequence>
<dbReference type="RefSeq" id="WP_013864537.1">
    <property type="nucleotide sequence ID" value="NC_015635.1"/>
</dbReference>
<dbReference type="Pfam" id="PF00535">
    <property type="entry name" value="Glycos_transf_2"/>
    <property type="match status" value="1"/>
</dbReference>
<dbReference type="AlphaFoldDB" id="F5XP48"/>
<keyword evidence="3" id="KW-1185">Reference proteome</keyword>
<dbReference type="Proteomes" id="UP000007947">
    <property type="component" value="Chromosome"/>
</dbReference>
<proteinExistence type="predicted"/>
<gene>
    <name evidence="2" type="ordered locus">MLP_36740</name>
</gene>
<evidence type="ECO:0000313" key="2">
    <source>
        <dbReference type="EMBL" id="BAK36688.1"/>
    </source>
</evidence>
<dbReference type="CDD" id="cd00761">
    <property type="entry name" value="Glyco_tranf_GTA_type"/>
    <property type="match status" value="1"/>
</dbReference>
<dbReference type="EMBL" id="AP012204">
    <property type="protein sequence ID" value="BAK36688.1"/>
    <property type="molecule type" value="Genomic_DNA"/>
</dbReference>
<dbReference type="Gene3D" id="3.90.550.10">
    <property type="entry name" value="Spore Coat Polysaccharide Biosynthesis Protein SpsA, Chain A"/>
    <property type="match status" value="1"/>
</dbReference>
<feature type="domain" description="Glycosyltransferase 2-like" evidence="1">
    <location>
        <begin position="17"/>
        <end position="133"/>
    </location>
</feature>
<dbReference type="STRING" id="1032480.MLP_36740"/>
<organism evidence="2 3">
    <name type="scientific">Microlunatus phosphovorus (strain ATCC 700054 / DSM 10555 / JCM 9379 / NBRC 101784 / NCIMB 13414 / VKM Ac-1990 / NM-1)</name>
    <dbReference type="NCBI Taxonomy" id="1032480"/>
    <lineage>
        <taxon>Bacteria</taxon>
        <taxon>Bacillati</taxon>
        <taxon>Actinomycetota</taxon>
        <taxon>Actinomycetes</taxon>
        <taxon>Propionibacteriales</taxon>
        <taxon>Propionibacteriaceae</taxon>
        <taxon>Microlunatus</taxon>
    </lineage>
</organism>
<dbReference type="OrthoDB" id="6717394at2"/>
<evidence type="ECO:0000313" key="3">
    <source>
        <dbReference type="Proteomes" id="UP000007947"/>
    </source>
</evidence>
<dbReference type="eggNOG" id="COG0463">
    <property type="taxonomic scope" value="Bacteria"/>
</dbReference>
<dbReference type="SUPFAM" id="SSF53448">
    <property type="entry name" value="Nucleotide-diphospho-sugar transferases"/>
    <property type="match status" value="1"/>
</dbReference>
<dbReference type="InterPro" id="IPR001173">
    <property type="entry name" value="Glyco_trans_2-like"/>
</dbReference>
<accession>F5XP48</accession>
<evidence type="ECO:0000259" key="1">
    <source>
        <dbReference type="Pfam" id="PF00535"/>
    </source>
</evidence>
<dbReference type="HOGENOM" id="CLU_1026064_0_0_11"/>
<dbReference type="InterPro" id="IPR029044">
    <property type="entry name" value="Nucleotide-diphossugar_trans"/>
</dbReference>
<protein>
    <recommendedName>
        <fullName evidence="1">Glycosyltransferase 2-like domain-containing protein</fullName>
    </recommendedName>
</protein>